<feature type="domain" description="Methionyl/Valyl/Leucyl/Isoleucyl-tRNA synthetase anticodon-binding" evidence="11">
    <location>
        <begin position="710"/>
        <end position="877"/>
    </location>
</feature>
<proteinExistence type="predicted"/>
<dbReference type="EC" id="6.1.1.5" evidence="1 9"/>
<dbReference type="PRINTS" id="PR00984">
    <property type="entry name" value="TRNASYNTHILE"/>
</dbReference>
<dbReference type="Proteomes" id="UP000777784">
    <property type="component" value="Unassembled WGS sequence"/>
</dbReference>
<dbReference type="SUPFAM" id="SSF50677">
    <property type="entry name" value="ValRS/IleRS/LeuRS editing domain"/>
    <property type="match status" value="1"/>
</dbReference>
<gene>
    <name evidence="12" type="primary">ileS</name>
    <name evidence="12" type="ORF">KJ970_20555</name>
</gene>
<dbReference type="SUPFAM" id="SSF47323">
    <property type="entry name" value="Anticodon-binding domain of a subclass of class I aminoacyl-tRNA synthetases"/>
    <property type="match status" value="1"/>
</dbReference>
<dbReference type="Gene3D" id="3.90.740.10">
    <property type="entry name" value="Valyl/Leucyl/Isoleucyl-tRNA synthetase, editing domain"/>
    <property type="match status" value="1"/>
</dbReference>
<evidence type="ECO:0000256" key="7">
    <source>
        <dbReference type="ARBA" id="ARBA00025217"/>
    </source>
</evidence>
<comment type="catalytic activity">
    <reaction evidence="8">
        <text>tRNA(Ile) + L-isoleucine + ATP = L-isoleucyl-tRNA(Ile) + AMP + diphosphate</text>
        <dbReference type="Rhea" id="RHEA:11060"/>
        <dbReference type="Rhea" id="RHEA-COMP:9666"/>
        <dbReference type="Rhea" id="RHEA-COMP:9695"/>
        <dbReference type="ChEBI" id="CHEBI:30616"/>
        <dbReference type="ChEBI" id="CHEBI:33019"/>
        <dbReference type="ChEBI" id="CHEBI:58045"/>
        <dbReference type="ChEBI" id="CHEBI:78442"/>
        <dbReference type="ChEBI" id="CHEBI:78528"/>
        <dbReference type="ChEBI" id="CHEBI:456215"/>
        <dbReference type="EC" id="6.1.1.5"/>
    </reaction>
</comment>
<dbReference type="GO" id="GO:0002161">
    <property type="term" value="F:aminoacyl-tRNA deacylase activity"/>
    <property type="evidence" value="ECO:0007669"/>
    <property type="project" value="InterPro"/>
</dbReference>
<dbReference type="InterPro" id="IPR033709">
    <property type="entry name" value="Anticodon_Ile_ABEc"/>
</dbReference>
<evidence type="ECO:0000256" key="8">
    <source>
        <dbReference type="ARBA" id="ARBA00048359"/>
    </source>
</evidence>
<dbReference type="AlphaFoldDB" id="A0A948S106"/>
<dbReference type="NCBIfam" id="TIGR00392">
    <property type="entry name" value="ileS"/>
    <property type="match status" value="1"/>
</dbReference>
<evidence type="ECO:0000259" key="10">
    <source>
        <dbReference type="Pfam" id="PF00133"/>
    </source>
</evidence>
<dbReference type="PANTHER" id="PTHR42780:SF1">
    <property type="entry name" value="ISOLEUCINE--TRNA LIGASE, CYTOPLASMIC"/>
    <property type="match status" value="1"/>
</dbReference>
<keyword evidence="6" id="KW-0030">Aminoacyl-tRNA synthetase</keyword>
<evidence type="ECO:0000313" key="12">
    <source>
        <dbReference type="EMBL" id="MBU2693317.1"/>
    </source>
</evidence>
<organism evidence="12 13">
    <name type="scientific">Eiseniibacteriota bacterium</name>
    <dbReference type="NCBI Taxonomy" id="2212470"/>
    <lineage>
        <taxon>Bacteria</taxon>
        <taxon>Candidatus Eiseniibacteriota</taxon>
    </lineage>
</organism>
<dbReference type="InterPro" id="IPR009008">
    <property type="entry name" value="Val/Leu/Ile-tRNA-synth_edit"/>
</dbReference>
<dbReference type="InterPro" id="IPR014729">
    <property type="entry name" value="Rossmann-like_a/b/a_fold"/>
</dbReference>
<feature type="domain" description="Aminoacyl-tRNA synthetase class Ia" evidence="10">
    <location>
        <begin position="21"/>
        <end position="653"/>
    </location>
</feature>
<dbReference type="InterPro" id="IPR009080">
    <property type="entry name" value="tRNAsynth_Ia_anticodon-bd"/>
</dbReference>
<protein>
    <recommendedName>
        <fullName evidence="1 9">Isoleucine--tRNA ligase</fullName>
        <ecNumber evidence="1 9">6.1.1.5</ecNumber>
    </recommendedName>
</protein>
<comment type="caution">
    <text evidence="12">The sequence shown here is derived from an EMBL/GenBank/DDBJ whole genome shotgun (WGS) entry which is preliminary data.</text>
</comment>
<dbReference type="InterPro" id="IPR002301">
    <property type="entry name" value="Ile-tRNA-ligase"/>
</dbReference>
<evidence type="ECO:0000313" key="13">
    <source>
        <dbReference type="Proteomes" id="UP000777784"/>
    </source>
</evidence>
<dbReference type="InterPro" id="IPR002300">
    <property type="entry name" value="aa-tRNA-synth_Ia"/>
</dbReference>
<comment type="function">
    <text evidence="7">Catalyzes the attachment of isoleucine to tRNA(Ile). As IleRS can inadvertently accommodate and process structurally similar amino acids such as valine, to avoid such errors it has two additional distinct tRNA(Ile)-dependent editing activities. One activity is designated as 'pretransfer' editing and involves the hydrolysis of activated Val-AMP. The other activity is designated 'posttransfer' editing and involves deacylation of mischarged Val-tRNA(Ile).</text>
</comment>
<keyword evidence="4" id="KW-0067">ATP-binding</keyword>
<evidence type="ECO:0000256" key="4">
    <source>
        <dbReference type="ARBA" id="ARBA00022840"/>
    </source>
</evidence>
<evidence type="ECO:0000256" key="6">
    <source>
        <dbReference type="ARBA" id="ARBA00023146"/>
    </source>
</evidence>
<dbReference type="Pfam" id="PF00133">
    <property type="entry name" value="tRNA-synt_1"/>
    <property type="match status" value="1"/>
</dbReference>
<name>A0A948S106_UNCEI</name>
<keyword evidence="5" id="KW-0648">Protein biosynthesis</keyword>
<dbReference type="GO" id="GO:0005737">
    <property type="term" value="C:cytoplasm"/>
    <property type="evidence" value="ECO:0007669"/>
    <property type="project" value="UniProtKB-UniRule"/>
</dbReference>
<dbReference type="SUPFAM" id="SSF52374">
    <property type="entry name" value="Nucleotidylyl transferase"/>
    <property type="match status" value="1"/>
</dbReference>
<dbReference type="PANTHER" id="PTHR42780">
    <property type="entry name" value="SOLEUCYL-TRNA SYNTHETASE"/>
    <property type="match status" value="1"/>
</dbReference>
<dbReference type="Pfam" id="PF08264">
    <property type="entry name" value="Anticodon_1"/>
    <property type="match status" value="1"/>
</dbReference>
<dbReference type="Pfam" id="PF19302">
    <property type="entry name" value="DUF5915"/>
    <property type="match status" value="1"/>
</dbReference>
<keyword evidence="2 12" id="KW-0436">Ligase</keyword>
<keyword evidence="3" id="KW-0547">Nucleotide-binding</keyword>
<dbReference type="CDD" id="cd07961">
    <property type="entry name" value="Anticodon_Ia_Ile_ABEc"/>
    <property type="match status" value="1"/>
</dbReference>
<sequence>MTGRFRAVDPKIDFVKLEHKVLEIWKDKDFFRRLVERNESGPRWSFIDGPVTANNPMGVHHAWGRTYKDAIQRYMAMRGYHQRYQNGFDCQGLWLEVETERELGFKNKSDIENFGLDKFSRACRARVEKFSGVWTEQSIRLGQWMHWDDSYYTMSDTNNASIWHFLKTCHEKGWLYQGHHSMPWCVRCGTSLSQHELTDTYQDIKDTTVTLRFPLTDGDSAGASAAHPEYLLVWTTTPWTLTSNVAAAVHPELDYAKVQYESGLYYVSTGALETVFEGKEYKVTGSVKGKELLGRHYNGPFDDLPVVKGVEHKVIPWDAVSDEDGTGIVHIAPGCGAEDFDLGIEFGLARLEPLDGAGNYIDGFGWLTGMNVFEVEKQILDDLKEKGVLFSSGKYTHRYPFCWRCKEKLVFRVEGEWFIGCDEIRPVMKEEALKVEWIPESIGKRTQDWYDNMGDWCISRKRYWGLPLPFYVCPKGHVTVVGSVEELRELAVDKKLVDNLPELHRPWIDAIKIRCQGGSVPPKPAYSEKLQAQEHCDEIATRINDVGDCWLDAGIVGFSTLKYFEDRPYWEKWFPAEVVIEMREQVRLWFYAMMFSSVTLEGCSPYKKVFAYEKIHDEKGAPMHKSHGNAIWFDVAVEEMGADVMRWLYCAANPNQILRFGYTAANEVRRNLITLWNVYSFFITYAGIDGFNPAAAGAVELKAISDNGLDRWILSAYYALVAETRQRLEAYQFDNLMRASTTFIDNLSTWYIRRSRRRFWKSESDDDKGQAHRTLYHVLLGYVRLMAPIIPFLTDEIYGNLILPFRNGDGAAGHAAAIKMLDPSGESIPESVHLTGFPEERPDLVDEKLNEQMKVVLDVVSLARFVREKAKVKVRQPMRRIRILPRESDVPELSIELKQQIAEELNVKEVVWGAGAIGAAAPAATSPDDIKEFAAPSVKLDFRTLGAKVGGEMKRLSGMVKKDLWTLSGEQLLVGENPSAPDFRLDPGEFSVTYEGNEGYAVAQDARFFVVFDLLLDPELIREGWAREVVRRVQDMRKTAGYHVADRITLDWSSISGADEVKQMMDEQSDYITNETLTERLNEASLSEKTDKSVDASSEVKLGETAEIWVGVKKSLPSMP</sequence>
<dbReference type="GO" id="GO:0000049">
    <property type="term" value="F:tRNA binding"/>
    <property type="evidence" value="ECO:0007669"/>
    <property type="project" value="InterPro"/>
</dbReference>
<dbReference type="GO" id="GO:0006428">
    <property type="term" value="P:isoleucyl-tRNA aminoacylation"/>
    <property type="evidence" value="ECO:0007669"/>
    <property type="project" value="UniProtKB-UniRule"/>
</dbReference>
<evidence type="ECO:0000256" key="1">
    <source>
        <dbReference type="ARBA" id="ARBA00013165"/>
    </source>
</evidence>
<evidence type="ECO:0000256" key="9">
    <source>
        <dbReference type="NCBIfam" id="TIGR00392"/>
    </source>
</evidence>
<dbReference type="Gene3D" id="1.10.730.10">
    <property type="entry name" value="Isoleucyl-tRNA Synthetase, Domain 1"/>
    <property type="match status" value="1"/>
</dbReference>
<evidence type="ECO:0000256" key="3">
    <source>
        <dbReference type="ARBA" id="ARBA00022741"/>
    </source>
</evidence>
<reference evidence="12" key="1">
    <citation type="submission" date="2021-05" db="EMBL/GenBank/DDBJ databases">
        <title>Energy efficiency and biological interactions define the core microbiome of deep oligotrophic groundwater.</title>
        <authorList>
            <person name="Mehrshad M."/>
            <person name="Lopez-Fernandez M."/>
            <person name="Bell E."/>
            <person name="Bernier-Latmani R."/>
            <person name="Bertilsson S."/>
            <person name="Dopson M."/>
        </authorList>
    </citation>
    <scope>NUCLEOTIDE SEQUENCE</scope>
    <source>
        <strain evidence="12">Modern_marine.mb.64</strain>
    </source>
</reference>
<dbReference type="InterPro" id="IPR013155">
    <property type="entry name" value="M/V/L/I-tRNA-synth_anticd-bd"/>
</dbReference>
<accession>A0A948S106</accession>
<dbReference type="GO" id="GO:0004822">
    <property type="term" value="F:isoleucine-tRNA ligase activity"/>
    <property type="evidence" value="ECO:0007669"/>
    <property type="project" value="UniProtKB-UniRule"/>
</dbReference>
<evidence type="ECO:0000256" key="5">
    <source>
        <dbReference type="ARBA" id="ARBA00022917"/>
    </source>
</evidence>
<evidence type="ECO:0000259" key="11">
    <source>
        <dbReference type="Pfam" id="PF08264"/>
    </source>
</evidence>
<dbReference type="Gene3D" id="3.40.50.620">
    <property type="entry name" value="HUPs"/>
    <property type="match status" value="2"/>
</dbReference>
<dbReference type="EMBL" id="JAHJDP010000118">
    <property type="protein sequence ID" value="MBU2693317.1"/>
    <property type="molecule type" value="Genomic_DNA"/>
</dbReference>
<evidence type="ECO:0000256" key="2">
    <source>
        <dbReference type="ARBA" id="ARBA00022598"/>
    </source>
</evidence>
<dbReference type="InterPro" id="IPR023586">
    <property type="entry name" value="Ile-tRNA-ligase_type2"/>
</dbReference>
<dbReference type="GO" id="GO:0005524">
    <property type="term" value="F:ATP binding"/>
    <property type="evidence" value="ECO:0007669"/>
    <property type="project" value="UniProtKB-KW"/>
</dbReference>